<accession>A0A845BMM1</accession>
<evidence type="ECO:0000259" key="2">
    <source>
        <dbReference type="Pfam" id="PF13579"/>
    </source>
</evidence>
<dbReference type="AlphaFoldDB" id="A0A845BMM1"/>
<dbReference type="Gene3D" id="3.40.50.2000">
    <property type="entry name" value="Glycogen Phosphorylase B"/>
    <property type="match status" value="2"/>
</dbReference>
<dbReference type="EMBL" id="SNVJ01000013">
    <property type="protein sequence ID" value="MXP64659.1"/>
    <property type="molecule type" value="Genomic_DNA"/>
</dbReference>
<sequence length="420" mass="45946">MTRCLWLARALPFPWTAGDRIYTAKLAGALAGAGVEVTFAGYAAEVPPQPMPGITWHTVPGAPRARLPALASRMPLVAARHDTASYRAELAKLARQGPWQAVVVDQYGMGWVLRHRHLFAGSNPVFVFVTHDHEESVTEMQWRDSGNSAGKRLYLAQNWLKTRWFERWIARQSDLVTTITQADAELFAANAPGVAMLPLVPGYDGVRVAARSITPETPRAVVLFGSYRWSAKQANLRIFLDKADPVLARAGVAIQVVGDMPDELRRTLEGRYKAARFTGFVEDPAPHLAGARMAVLAEPIGGGFKMKLLEYVFNRVPVAALSVCASGLPDAVQAEMLLEPDLDGLLERVLRRIDDMATLNAQQQRAFSAAEHAFDWRERGRCLRDAILARQEGPQAGAEGAAAIHGSPTRVKETVSGDRA</sequence>
<reference evidence="3 4" key="1">
    <citation type="submission" date="2019-03" db="EMBL/GenBank/DDBJ databases">
        <title>Roseomonas sp. a novel Roseomonas species isolated from Sea whip Gorgonian.</title>
        <authorList>
            <person name="Li F."/>
            <person name="Pan X."/>
            <person name="Huang S."/>
            <person name="Li Z."/>
            <person name="Meng B."/>
        </authorList>
    </citation>
    <scope>NUCLEOTIDE SEQUENCE [LARGE SCALE GENOMIC DNA]</scope>
    <source>
        <strain evidence="3 4">M0104</strain>
    </source>
</reference>
<feature type="region of interest" description="Disordered" evidence="1">
    <location>
        <begin position="397"/>
        <end position="420"/>
    </location>
</feature>
<dbReference type="RefSeq" id="WP_160938024.1">
    <property type="nucleotide sequence ID" value="NZ_SNVJ01000013.1"/>
</dbReference>
<dbReference type="Pfam" id="PF13579">
    <property type="entry name" value="Glyco_trans_4_4"/>
    <property type="match status" value="1"/>
</dbReference>
<proteinExistence type="predicted"/>
<dbReference type="GO" id="GO:0016757">
    <property type="term" value="F:glycosyltransferase activity"/>
    <property type="evidence" value="ECO:0007669"/>
    <property type="project" value="UniProtKB-ARBA"/>
</dbReference>
<feature type="compositionally biased region" description="Basic and acidic residues" evidence="1">
    <location>
        <begin position="410"/>
        <end position="420"/>
    </location>
</feature>
<evidence type="ECO:0000313" key="3">
    <source>
        <dbReference type="EMBL" id="MXP64659.1"/>
    </source>
</evidence>
<keyword evidence="3" id="KW-0808">Transferase</keyword>
<feature type="domain" description="Glycosyltransferase subfamily 4-like N-terminal" evidence="2">
    <location>
        <begin position="21"/>
        <end position="189"/>
    </location>
</feature>
<dbReference type="Proteomes" id="UP000460715">
    <property type="component" value="Unassembled WGS sequence"/>
</dbReference>
<dbReference type="OrthoDB" id="9807209at2"/>
<protein>
    <submittedName>
        <fullName evidence="3">Glycosyltransferase</fullName>
    </submittedName>
</protein>
<evidence type="ECO:0000313" key="4">
    <source>
        <dbReference type="Proteomes" id="UP000460715"/>
    </source>
</evidence>
<gene>
    <name evidence="3" type="ORF">E0493_15000</name>
</gene>
<organism evidence="3 4">
    <name type="scientific">Teichococcus coralli</name>
    <dbReference type="NCBI Taxonomy" id="2545983"/>
    <lineage>
        <taxon>Bacteria</taxon>
        <taxon>Pseudomonadati</taxon>
        <taxon>Pseudomonadota</taxon>
        <taxon>Alphaproteobacteria</taxon>
        <taxon>Acetobacterales</taxon>
        <taxon>Roseomonadaceae</taxon>
        <taxon>Roseomonas</taxon>
    </lineage>
</organism>
<dbReference type="SUPFAM" id="SSF53756">
    <property type="entry name" value="UDP-Glycosyltransferase/glycogen phosphorylase"/>
    <property type="match status" value="1"/>
</dbReference>
<evidence type="ECO:0000256" key="1">
    <source>
        <dbReference type="SAM" id="MobiDB-lite"/>
    </source>
</evidence>
<name>A0A845BMM1_9PROT</name>
<dbReference type="Pfam" id="PF13692">
    <property type="entry name" value="Glyco_trans_1_4"/>
    <property type="match status" value="1"/>
</dbReference>
<comment type="caution">
    <text evidence="3">The sequence shown here is derived from an EMBL/GenBank/DDBJ whole genome shotgun (WGS) entry which is preliminary data.</text>
</comment>
<keyword evidence="4" id="KW-1185">Reference proteome</keyword>
<dbReference type="InterPro" id="IPR028098">
    <property type="entry name" value="Glyco_trans_4-like_N"/>
</dbReference>